<dbReference type="Gramene" id="AET4Gv20560200.2">
    <property type="protein sequence ID" value="AET4Gv20560200.2"/>
    <property type="gene ID" value="AET4Gv20560200"/>
</dbReference>
<sequence>MAAAPTSHQLAAGAPWSSLPRGGFRALTDSAPASVRFSVGRRRAARLGPSRCSAPPRFLLLERASPCLLRLWGWG</sequence>
<evidence type="ECO:0000313" key="3">
    <source>
        <dbReference type="Proteomes" id="UP000015105"/>
    </source>
</evidence>
<evidence type="ECO:0000313" key="2">
    <source>
        <dbReference type="EnsemblPlants" id="AET4Gv20560200.2"/>
    </source>
</evidence>
<evidence type="ECO:0000256" key="1">
    <source>
        <dbReference type="SAM" id="MobiDB-lite"/>
    </source>
</evidence>
<reference evidence="3" key="1">
    <citation type="journal article" date="2014" name="Science">
        <title>Ancient hybridizations among the ancestral genomes of bread wheat.</title>
        <authorList>
            <consortium name="International Wheat Genome Sequencing Consortium,"/>
            <person name="Marcussen T."/>
            <person name="Sandve S.R."/>
            <person name="Heier L."/>
            <person name="Spannagl M."/>
            <person name="Pfeifer M."/>
            <person name="Jakobsen K.S."/>
            <person name="Wulff B.B."/>
            <person name="Steuernagel B."/>
            <person name="Mayer K.F."/>
            <person name="Olsen O.A."/>
        </authorList>
    </citation>
    <scope>NUCLEOTIDE SEQUENCE [LARGE SCALE GENOMIC DNA]</scope>
    <source>
        <strain evidence="3">cv. AL8/78</strain>
    </source>
</reference>
<feature type="region of interest" description="Disordered" evidence="1">
    <location>
        <begin position="1"/>
        <end position="21"/>
    </location>
</feature>
<dbReference type="EnsemblPlants" id="AET4Gv20560200.2">
    <property type="protein sequence ID" value="AET4Gv20560200.2"/>
    <property type="gene ID" value="AET4Gv20560200"/>
</dbReference>
<proteinExistence type="predicted"/>
<reference evidence="2" key="4">
    <citation type="submission" date="2019-03" db="UniProtKB">
        <authorList>
            <consortium name="EnsemblPlants"/>
        </authorList>
    </citation>
    <scope>IDENTIFICATION</scope>
</reference>
<dbReference type="AlphaFoldDB" id="A0A453IHL0"/>
<dbReference type="Proteomes" id="UP000015105">
    <property type="component" value="Chromosome 4D"/>
</dbReference>
<accession>A0A453IHL0</accession>
<reference evidence="2" key="5">
    <citation type="journal article" date="2021" name="G3 (Bethesda)">
        <title>Aegilops tauschii genome assembly Aet v5.0 features greater sequence contiguity and improved annotation.</title>
        <authorList>
            <person name="Wang L."/>
            <person name="Zhu T."/>
            <person name="Rodriguez J.C."/>
            <person name="Deal K.R."/>
            <person name="Dubcovsky J."/>
            <person name="McGuire P.E."/>
            <person name="Lux T."/>
            <person name="Spannagl M."/>
            <person name="Mayer K.F.X."/>
            <person name="Baldrich P."/>
            <person name="Meyers B.C."/>
            <person name="Huo N."/>
            <person name="Gu Y.Q."/>
            <person name="Zhou H."/>
            <person name="Devos K.M."/>
            <person name="Bennetzen J.L."/>
            <person name="Unver T."/>
            <person name="Budak H."/>
            <person name="Gulick P.J."/>
            <person name="Galiba G."/>
            <person name="Kalapos B."/>
            <person name="Nelson D.R."/>
            <person name="Li P."/>
            <person name="You F.M."/>
            <person name="Luo M.C."/>
            <person name="Dvorak J."/>
        </authorList>
    </citation>
    <scope>NUCLEOTIDE SEQUENCE [LARGE SCALE GENOMIC DNA]</scope>
    <source>
        <strain evidence="2">cv. AL8/78</strain>
    </source>
</reference>
<reference evidence="2" key="3">
    <citation type="journal article" date="2017" name="Nature">
        <title>Genome sequence of the progenitor of the wheat D genome Aegilops tauschii.</title>
        <authorList>
            <person name="Luo M.C."/>
            <person name="Gu Y.Q."/>
            <person name="Puiu D."/>
            <person name="Wang H."/>
            <person name="Twardziok S.O."/>
            <person name="Deal K.R."/>
            <person name="Huo N."/>
            <person name="Zhu T."/>
            <person name="Wang L."/>
            <person name="Wang Y."/>
            <person name="McGuire P.E."/>
            <person name="Liu S."/>
            <person name="Long H."/>
            <person name="Ramasamy R.K."/>
            <person name="Rodriguez J.C."/>
            <person name="Van S.L."/>
            <person name="Yuan L."/>
            <person name="Wang Z."/>
            <person name="Xia Z."/>
            <person name="Xiao L."/>
            <person name="Anderson O.D."/>
            <person name="Ouyang S."/>
            <person name="Liang Y."/>
            <person name="Zimin A.V."/>
            <person name="Pertea G."/>
            <person name="Qi P."/>
            <person name="Bennetzen J.L."/>
            <person name="Dai X."/>
            <person name="Dawson M.W."/>
            <person name="Muller H.G."/>
            <person name="Kugler K."/>
            <person name="Rivarola-Duarte L."/>
            <person name="Spannagl M."/>
            <person name="Mayer K.F.X."/>
            <person name="Lu F.H."/>
            <person name="Bevan M.W."/>
            <person name="Leroy P."/>
            <person name="Li P."/>
            <person name="You F.M."/>
            <person name="Sun Q."/>
            <person name="Liu Z."/>
            <person name="Lyons E."/>
            <person name="Wicker T."/>
            <person name="Salzberg S.L."/>
            <person name="Devos K.M."/>
            <person name="Dvorak J."/>
        </authorList>
    </citation>
    <scope>NUCLEOTIDE SEQUENCE [LARGE SCALE GENOMIC DNA]</scope>
    <source>
        <strain evidence="2">cv. AL8/78</strain>
    </source>
</reference>
<keyword evidence="3" id="KW-1185">Reference proteome</keyword>
<organism evidence="2 3">
    <name type="scientific">Aegilops tauschii subsp. strangulata</name>
    <name type="common">Goatgrass</name>
    <dbReference type="NCBI Taxonomy" id="200361"/>
    <lineage>
        <taxon>Eukaryota</taxon>
        <taxon>Viridiplantae</taxon>
        <taxon>Streptophyta</taxon>
        <taxon>Embryophyta</taxon>
        <taxon>Tracheophyta</taxon>
        <taxon>Spermatophyta</taxon>
        <taxon>Magnoliopsida</taxon>
        <taxon>Liliopsida</taxon>
        <taxon>Poales</taxon>
        <taxon>Poaceae</taxon>
        <taxon>BOP clade</taxon>
        <taxon>Pooideae</taxon>
        <taxon>Triticodae</taxon>
        <taxon>Triticeae</taxon>
        <taxon>Triticinae</taxon>
        <taxon>Aegilops</taxon>
    </lineage>
</organism>
<reference evidence="3" key="2">
    <citation type="journal article" date="2017" name="Nat. Plants">
        <title>The Aegilops tauschii genome reveals multiple impacts of transposons.</title>
        <authorList>
            <person name="Zhao G."/>
            <person name="Zou C."/>
            <person name="Li K."/>
            <person name="Wang K."/>
            <person name="Li T."/>
            <person name="Gao L."/>
            <person name="Zhang X."/>
            <person name="Wang H."/>
            <person name="Yang Z."/>
            <person name="Liu X."/>
            <person name="Jiang W."/>
            <person name="Mao L."/>
            <person name="Kong X."/>
            <person name="Jiao Y."/>
            <person name="Jia J."/>
        </authorList>
    </citation>
    <scope>NUCLEOTIDE SEQUENCE [LARGE SCALE GENOMIC DNA]</scope>
    <source>
        <strain evidence="3">cv. AL8/78</strain>
    </source>
</reference>
<protein>
    <submittedName>
        <fullName evidence="2">Uncharacterized protein</fullName>
    </submittedName>
</protein>
<name>A0A453IHL0_AEGTS</name>